<accession>A0A1V6TJH4</accession>
<gene>
    <name evidence="2" type="ORF">PENSTE_c005G10452</name>
</gene>
<evidence type="ECO:0008006" key="4">
    <source>
        <dbReference type="Google" id="ProtNLM"/>
    </source>
</evidence>
<protein>
    <recommendedName>
        <fullName evidence="4">Myb-like domain-containing protein</fullName>
    </recommendedName>
</protein>
<dbReference type="Proteomes" id="UP000191285">
    <property type="component" value="Unassembled WGS sequence"/>
</dbReference>
<dbReference type="OrthoDB" id="3439209at2759"/>
<feature type="compositionally biased region" description="Low complexity" evidence="1">
    <location>
        <begin position="279"/>
        <end position="299"/>
    </location>
</feature>
<feature type="region of interest" description="Disordered" evidence="1">
    <location>
        <begin position="243"/>
        <end position="312"/>
    </location>
</feature>
<name>A0A1V6TJH4_9EURO</name>
<dbReference type="STRING" id="303698.A0A1V6TJH4"/>
<dbReference type="EMBL" id="MLKD01000005">
    <property type="protein sequence ID" value="OQE26515.1"/>
    <property type="molecule type" value="Genomic_DNA"/>
</dbReference>
<evidence type="ECO:0000313" key="2">
    <source>
        <dbReference type="EMBL" id="OQE26515.1"/>
    </source>
</evidence>
<feature type="region of interest" description="Disordered" evidence="1">
    <location>
        <begin position="1"/>
        <end position="30"/>
    </location>
</feature>
<proteinExistence type="predicted"/>
<dbReference type="AlphaFoldDB" id="A0A1V6TJH4"/>
<feature type="compositionally biased region" description="Low complexity" evidence="1">
    <location>
        <begin position="257"/>
        <end position="269"/>
    </location>
</feature>
<evidence type="ECO:0000313" key="3">
    <source>
        <dbReference type="Proteomes" id="UP000191285"/>
    </source>
</evidence>
<reference evidence="3" key="1">
    <citation type="journal article" date="2017" name="Nat. Microbiol.">
        <title>Global analysis of biosynthetic gene clusters reveals vast potential of secondary metabolite production in Penicillium species.</title>
        <authorList>
            <person name="Nielsen J.C."/>
            <person name="Grijseels S."/>
            <person name="Prigent S."/>
            <person name="Ji B."/>
            <person name="Dainat J."/>
            <person name="Nielsen K.F."/>
            <person name="Frisvad J.C."/>
            <person name="Workman M."/>
            <person name="Nielsen J."/>
        </authorList>
    </citation>
    <scope>NUCLEOTIDE SEQUENCE [LARGE SCALE GENOMIC DNA]</scope>
    <source>
        <strain evidence="3">IBT 24891</strain>
    </source>
</reference>
<keyword evidence="3" id="KW-1185">Reference proteome</keyword>
<sequence>MSLFESRDSKDVKCVPTSPKPIHSSSAISSDIFGKGTTNSEIEYLPTKTIDERVLAKIDPDTTSSDSEPSIDMSWCCPSSSFISKNSDTSSLETSFGMMGTPDADISINSDLLFPSTSNTLSNTTLALEDSQPLSLHEDESLWPHRQSNGIDLWRQHFGETTSWESDYIYNWQNPELNLINSGLPSISWAQPYIHQTPLFNNPPGYIPHSTPHQSTIPSQKISNTALNDTNWSLQIENHKYNLHPHPHLNHQVQHHQPSTSPQTLTTSPFHQPRSQYWSPSQSTTTTPSSQQTLSSPDSNNKPNVRFGDSRNKFLVESRRRGLSYRAIKHLGGFKEAESTLRGRFRTLTKTKEQRVRKPKWSDTDIKLLCEAVAIYTGKSVTCHSPDTLLKLTMNLPQAQVQVQAQVQRLQNQLGQSPKVPWKKVSQYIWNNGGSYQFGNATCKKKWCEIHGIKM</sequence>
<feature type="compositionally biased region" description="Basic and acidic residues" evidence="1">
    <location>
        <begin position="1"/>
        <end position="13"/>
    </location>
</feature>
<evidence type="ECO:0000256" key="1">
    <source>
        <dbReference type="SAM" id="MobiDB-lite"/>
    </source>
</evidence>
<comment type="caution">
    <text evidence="2">The sequence shown here is derived from an EMBL/GenBank/DDBJ whole genome shotgun (WGS) entry which is preliminary data.</text>
</comment>
<organism evidence="2 3">
    <name type="scientific">Penicillium steckii</name>
    <dbReference type="NCBI Taxonomy" id="303698"/>
    <lineage>
        <taxon>Eukaryota</taxon>
        <taxon>Fungi</taxon>
        <taxon>Dikarya</taxon>
        <taxon>Ascomycota</taxon>
        <taxon>Pezizomycotina</taxon>
        <taxon>Eurotiomycetes</taxon>
        <taxon>Eurotiomycetidae</taxon>
        <taxon>Eurotiales</taxon>
        <taxon>Aspergillaceae</taxon>
        <taxon>Penicillium</taxon>
    </lineage>
</organism>